<evidence type="ECO:0000313" key="3">
    <source>
        <dbReference type="Proteomes" id="UP000278907"/>
    </source>
</evidence>
<protein>
    <submittedName>
        <fullName evidence="2">Glycosyltransferase</fullName>
    </submittedName>
</protein>
<sequence length="745" mass="81547">MSEVPEGRRRKLARLTRDAAHEVRMGVTRPTVHLTPEPVTGVTADSGGPFEWNADGAGALVALTADRQPLPTGWTQLSFQLRTEAPGAASPVLVVDTGVAGAEQSIRLPLDAHGRARALVRLPDAVHALRLGPVSHATRFRLTDVRAVRVGRTEAALRTTLPLALRLVREPQRIPQVARRYLGALRTGGLQGVDGVLGQKSQGRLSLESYDDWVAQYDTLTDADRESLRRTAEALPWKPRVSVVMPTYNTPEVWLRRAIDSVRAQLYPHWELCIADDASRQPHVRAVLEDCAQRDARIRFVVRPTNGHISAASNSALALAQGEFVALFDHDDELPEDALLRVAEALNAHPDADIVYSDEDKIDPRGRRFDPYLKPAFNLDLFRTQNLISHLGVYRTERVREVGGFRVGFEGSQDHDLALRVMERTTPERIHHVPRVLYHWRAIPGSTALHAGEKDYASIAARKALQEHLDRTEPGARIEPGANASLQRVRHPLPTPRPRVTAILQARTHEAATARLHGWRASAQGWDVDWRVASGAHEQASASANEAARDATGEVLIFADADLSPDSEDWLAELVSQALRPEVGAVGAKLLAPDGRVEHAGFVLGMGADGVAGCPYRGLPRDGTGHVGRAAVQQRVSAVSAACLAVRRSSFEAVGGFDAGHLPGAWRDVDLCLRLAARGLWTVWTPHAELMRQPPAREPEVVPSAAAAAFKARWKDTLDSDAFHSPNHALGTEMLRFAWPPRPPR</sequence>
<feature type="domain" description="Glycosyltransferase 2-like" evidence="1">
    <location>
        <begin position="539"/>
        <end position="598"/>
    </location>
</feature>
<dbReference type="SUPFAM" id="SSF53448">
    <property type="entry name" value="Nucleotide-diphospho-sugar transferases"/>
    <property type="match status" value="2"/>
</dbReference>
<evidence type="ECO:0000259" key="1">
    <source>
        <dbReference type="Pfam" id="PF00535"/>
    </source>
</evidence>
<evidence type="ECO:0000313" key="2">
    <source>
        <dbReference type="EMBL" id="RKI13759.1"/>
    </source>
</evidence>
<dbReference type="PANTHER" id="PTHR43685">
    <property type="entry name" value="GLYCOSYLTRANSFERASE"/>
    <property type="match status" value="1"/>
</dbReference>
<name>A0ABX9QQG4_9BACT</name>
<comment type="caution">
    <text evidence="2">The sequence shown here is derived from an EMBL/GenBank/DDBJ whole genome shotgun (WGS) entry which is preliminary data.</text>
</comment>
<gene>
    <name evidence="2" type="ORF">D7Y13_07100</name>
</gene>
<organism evidence="2 3">
    <name type="scientific">Corallococcus praedator</name>
    <dbReference type="NCBI Taxonomy" id="2316724"/>
    <lineage>
        <taxon>Bacteria</taxon>
        <taxon>Pseudomonadati</taxon>
        <taxon>Myxococcota</taxon>
        <taxon>Myxococcia</taxon>
        <taxon>Myxococcales</taxon>
        <taxon>Cystobacterineae</taxon>
        <taxon>Myxococcaceae</taxon>
        <taxon>Corallococcus</taxon>
    </lineage>
</organism>
<dbReference type="RefSeq" id="WP_120581923.1">
    <property type="nucleotide sequence ID" value="NZ_RAWI01000035.1"/>
</dbReference>
<dbReference type="PANTHER" id="PTHR43685:SF2">
    <property type="entry name" value="GLYCOSYLTRANSFERASE 2-LIKE DOMAIN-CONTAINING PROTEIN"/>
    <property type="match status" value="1"/>
</dbReference>
<dbReference type="Pfam" id="PF00535">
    <property type="entry name" value="Glycos_transf_2"/>
    <property type="match status" value="2"/>
</dbReference>
<feature type="domain" description="Glycosyltransferase 2-like" evidence="1">
    <location>
        <begin position="242"/>
        <end position="365"/>
    </location>
</feature>
<dbReference type="InterPro" id="IPR050834">
    <property type="entry name" value="Glycosyltransf_2"/>
</dbReference>
<proteinExistence type="predicted"/>
<dbReference type="CDD" id="cd04184">
    <property type="entry name" value="GT2_RfbC_Mx_like"/>
    <property type="match status" value="1"/>
</dbReference>
<dbReference type="InterPro" id="IPR029044">
    <property type="entry name" value="Nucleotide-diphossugar_trans"/>
</dbReference>
<dbReference type="InterPro" id="IPR001173">
    <property type="entry name" value="Glyco_trans_2-like"/>
</dbReference>
<dbReference type="EMBL" id="RAWI01000035">
    <property type="protein sequence ID" value="RKI13759.1"/>
    <property type="molecule type" value="Genomic_DNA"/>
</dbReference>
<dbReference type="Proteomes" id="UP000278907">
    <property type="component" value="Unassembled WGS sequence"/>
</dbReference>
<accession>A0ABX9QQG4</accession>
<reference evidence="2 3" key="1">
    <citation type="submission" date="2018-09" db="EMBL/GenBank/DDBJ databases">
        <authorList>
            <person name="Livingstone P.G."/>
            <person name="Whitworth D.E."/>
        </authorList>
    </citation>
    <scope>NUCLEOTIDE SEQUENCE [LARGE SCALE GENOMIC DNA]</scope>
    <source>
        <strain evidence="2 3">CA031B</strain>
    </source>
</reference>
<keyword evidence="3" id="KW-1185">Reference proteome</keyword>
<dbReference type="Gene3D" id="3.90.550.10">
    <property type="entry name" value="Spore Coat Polysaccharide Biosynthesis Protein SpsA, Chain A"/>
    <property type="match status" value="2"/>
</dbReference>